<name>A0A9Q3GBX8_9BASI</name>
<dbReference type="Proteomes" id="UP000765509">
    <property type="component" value="Unassembled WGS sequence"/>
</dbReference>
<dbReference type="AlphaFoldDB" id="A0A9Q3GBX8"/>
<feature type="region of interest" description="Disordered" evidence="1">
    <location>
        <begin position="59"/>
        <end position="93"/>
    </location>
</feature>
<gene>
    <name evidence="2" type="ORF">O181_000871</name>
</gene>
<keyword evidence="3" id="KW-1185">Reference proteome</keyword>
<dbReference type="EMBL" id="AVOT02000117">
    <property type="protein sequence ID" value="MBW0461156.1"/>
    <property type="molecule type" value="Genomic_DNA"/>
</dbReference>
<reference evidence="2" key="1">
    <citation type="submission" date="2021-03" db="EMBL/GenBank/DDBJ databases">
        <title>Draft genome sequence of rust myrtle Austropuccinia psidii MF-1, a brazilian biotype.</title>
        <authorList>
            <person name="Quecine M.C."/>
            <person name="Pachon D.M.R."/>
            <person name="Bonatelli M.L."/>
            <person name="Correr F.H."/>
            <person name="Franceschini L.M."/>
            <person name="Leite T.F."/>
            <person name="Margarido G.R.A."/>
            <person name="Almeida C.A."/>
            <person name="Ferrarezi J.A."/>
            <person name="Labate C.A."/>
        </authorList>
    </citation>
    <scope>NUCLEOTIDE SEQUENCE</scope>
    <source>
        <strain evidence="2">MF-1</strain>
    </source>
</reference>
<proteinExistence type="predicted"/>
<evidence type="ECO:0000313" key="2">
    <source>
        <dbReference type="EMBL" id="MBW0461156.1"/>
    </source>
</evidence>
<protein>
    <submittedName>
        <fullName evidence="2">Uncharacterized protein</fullName>
    </submittedName>
</protein>
<organism evidence="2 3">
    <name type="scientific">Austropuccinia psidii MF-1</name>
    <dbReference type="NCBI Taxonomy" id="1389203"/>
    <lineage>
        <taxon>Eukaryota</taxon>
        <taxon>Fungi</taxon>
        <taxon>Dikarya</taxon>
        <taxon>Basidiomycota</taxon>
        <taxon>Pucciniomycotina</taxon>
        <taxon>Pucciniomycetes</taxon>
        <taxon>Pucciniales</taxon>
        <taxon>Sphaerophragmiaceae</taxon>
        <taxon>Austropuccinia</taxon>
    </lineage>
</organism>
<evidence type="ECO:0000313" key="3">
    <source>
        <dbReference type="Proteomes" id="UP000765509"/>
    </source>
</evidence>
<comment type="caution">
    <text evidence="2">The sequence shown here is derived from an EMBL/GenBank/DDBJ whole genome shotgun (WGS) entry which is preliminary data.</text>
</comment>
<accession>A0A9Q3GBX8</accession>
<evidence type="ECO:0000256" key="1">
    <source>
        <dbReference type="SAM" id="MobiDB-lite"/>
    </source>
</evidence>
<sequence>MEATEIIQSDMHIKILKVIKIWRHKSIYGPLKVLNVGLQDCLGPQSTIQEVTIIYGPGPSTTDPGHKVQKTSNWSFGPPVTPAKLGSRGPNWS</sequence>